<evidence type="ECO:0000256" key="1">
    <source>
        <dbReference type="ARBA" id="ARBA00004418"/>
    </source>
</evidence>
<dbReference type="PANTHER" id="PTHR33376:SF5">
    <property type="entry name" value="EXTRACYTOPLASMIC SOLUTE RECEPTOR PROTEIN"/>
    <property type="match status" value="1"/>
</dbReference>
<dbReference type="Gene3D" id="3.40.190.10">
    <property type="entry name" value="Periplasmic binding protein-like II"/>
    <property type="match status" value="1"/>
</dbReference>
<keyword evidence="2" id="KW-0732">Signal</keyword>
<dbReference type="PANTHER" id="PTHR33376">
    <property type="match status" value="1"/>
</dbReference>
<organism evidence="5 6">
    <name type="scientific">Paracoccus panacisoli</name>
    <dbReference type="NCBI Taxonomy" id="1510163"/>
    <lineage>
        <taxon>Bacteria</taxon>
        <taxon>Pseudomonadati</taxon>
        <taxon>Pseudomonadota</taxon>
        <taxon>Alphaproteobacteria</taxon>
        <taxon>Rhodobacterales</taxon>
        <taxon>Paracoccaceae</taxon>
        <taxon>Paracoccus</taxon>
    </lineage>
</organism>
<dbReference type="InterPro" id="IPR026289">
    <property type="entry name" value="SBP_TakP-like"/>
</dbReference>
<gene>
    <name evidence="5" type="ORF">ACFHYO_07840</name>
</gene>
<dbReference type="Gene3D" id="3.40.190.170">
    <property type="entry name" value="Bacterial extracellular solute-binding protein, family 7"/>
    <property type="match status" value="1"/>
</dbReference>
<name>A0ABV6T5J7_9RHOB</name>
<evidence type="ECO:0000256" key="3">
    <source>
        <dbReference type="ARBA" id="ARBA00022764"/>
    </source>
</evidence>
<proteinExistence type="predicted"/>
<protein>
    <submittedName>
        <fullName evidence="5">TRAP transporter substrate-binding protein</fullName>
    </submittedName>
</protein>
<dbReference type="Proteomes" id="UP001589920">
    <property type="component" value="Unassembled WGS sequence"/>
</dbReference>
<dbReference type="PIRSF" id="PIRSF039026">
    <property type="entry name" value="SiaP"/>
    <property type="match status" value="1"/>
</dbReference>
<evidence type="ECO:0000256" key="2">
    <source>
        <dbReference type="ARBA" id="ARBA00022729"/>
    </source>
</evidence>
<keyword evidence="6" id="KW-1185">Reference proteome</keyword>
<reference evidence="5 6" key="1">
    <citation type="submission" date="2024-09" db="EMBL/GenBank/DDBJ databases">
        <authorList>
            <person name="Sun Q."/>
            <person name="Mori K."/>
        </authorList>
    </citation>
    <scope>NUCLEOTIDE SEQUENCE [LARGE SCALE GENOMIC DNA]</scope>
    <source>
        <strain evidence="5 6">KCTC 42086</strain>
    </source>
</reference>
<sequence>MTEKTQFDRRGFLTRAGIGGAAAAAGATLAAPAIAQEAPTINWRVASSFPKSLDTIYGSAEDVATRLKEATDGKFNLQVFAAGEIVPGLQAIDATSDGTVEVSNSVGYYNWGKDPAFAPGADLPFTFNARSKAAYNYQGGGIDKYNEFLATQNLICFPVGNTGAQMGGWYRKEIKSLEDMKGLKMRISGLAGKVMEKLGVVPQQIAGGDIYPSLEKGTIDAAEWVGPYDDEKLGFQKVAPYYYYPGFWEGGPTVGMFINLAKWNELPDSYKSLLRTACQAVDQNTLSKYDYKNPTALKNLVAAGAQLRPFPEDVMVAAFDASRALYEELAGQNPAFKAQWDAQKAYLNDWYLYQQTTDYTFDTMMMIQQRNNKLAAADAAPAAAPADAAPAAPADAAPAAPAVPAAPASN</sequence>
<evidence type="ECO:0000256" key="4">
    <source>
        <dbReference type="SAM" id="MobiDB-lite"/>
    </source>
</evidence>
<evidence type="ECO:0000313" key="6">
    <source>
        <dbReference type="Proteomes" id="UP001589920"/>
    </source>
</evidence>
<dbReference type="RefSeq" id="WP_394319549.1">
    <property type="nucleotide sequence ID" value="NZ_JBHMQU010000032.1"/>
</dbReference>
<dbReference type="InterPro" id="IPR006311">
    <property type="entry name" value="TAT_signal"/>
</dbReference>
<dbReference type="NCBIfam" id="NF037995">
    <property type="entry name" value="TRAP_S1"/>
    <property type="match status" value="1"/>
</dbReference>
<dbReference type="Pfam" id="PF03480">
    <property type="entry name" value="DctP"/>
    <property type="match status" value="1"/>
</dbReference>
<comment type="caution">
    <text evidence="5">The sequence shown here is derived from an EMBL/GenBank/DDBJ whole genome shotgun (WGS) entry which is preliminary data.</text>
</comment>
<feature type="region of interest" description="Disordered" evidence="4">
    <location>
        <begin position="377"/>
        <end position="410"/>
    </location>
</feature>
<dbReference type="PROSITE" id="PS51318">
    <property type="entry name" value="TAT"/>
    <property type="match status" value="1"/>
</dbReference>
<dbReference type="InterPro" id="IPR018389">
    <property type="entry name" value="DctP_fam"/>
</dbReference>
<accession>A0ABV6T5J7</accession>
<keyword evidence="3" id="KW-0574">Periplasm</keyword>
<dbReference type="InterPro" id="IPR038404">
    <property type="entry name" value="TRAP_DctP_sf"/>
</dbReference>
<dbReference type="EMBL" id="JBHMQU010000032">
    <property type="protein sequence ID" value="MFC0812024.1"/>
    <property type="molecule type" value="Genomic_DNA"/>
</dbReference>
<comment type="subcellular location">
    <subcellularLocation>
        <location evidence="1">Periplasm</location>
    </subcellularLocation>
</comment>
<evidence type="ECO:0000313" key="5">
    <source>
        <dbReference type="EMBL" id="MFC0812024.1"/>
    </source>
</evidence>